<evidence type="ECO:0000256" key="5">
    <source>
        <dbReference type="ARBA" id="ARBA00023295"/>
    </source>
</evidence>
<dbReference type="SUPFAM" id="SSF55545">
    <property type="entry name" value="beta-N-acetylhexosaminidase-like domain"/>
    <property type="match status" value="1"/>
</dbReference>
<evidence type="ECO:0000259" key="7">
    <source>
        <dbReference type="Pfam" id="PF00728"/>
    </source>
</evidence>
<evidence type="ECO:0000259" key="8">
    <source>
        <dbReference type="Pfam" id="PF02838"/>
    </source>
</evidence>
<evidence type="ECO:0000313" key="10">
    <source>
        <dbReference type="Proteomes" id="UP000533598"/>
    </source>
</evidence>
<dbReference type="EC" id="3.2.1.52" evidence="3"/>
<evidence type="ECO:0000256" key="6">
    <source>
        <dbReference type="PIRSR" id="PIRSR625705-1"/>
    </source>
</evidence>
<feature type="active site" description="Proton donor" evidence="6">
    <location>
        <position position="271"/>
    </location>
</feature>
<dbReference type="EMBL" id="JACHMH010000001">
    <property type="protein sequence ID" value="MBB4676019.1"/>
    <property type="molecule type" value="Genomic_DNA"/>
</dbReference>
<dbReference type="PANTHER" id="PTHR22600:SF57">
    <property type="entry name" value="BETA-N-ACETYLHEXOSAMINIDASE"/>
    <property type="match status" value="1"/>
</dbReference>
<accession>A0A7W7C7L2</accession>
<dbReference type="Proteomes" id="UP000533598">
    <property type="component" value="Unassembled WGS sequence"/>
</dbReference>
<evidence type="ECO:0000256" key="4">
    <source>
        <dbReference type="ARBA" id="ARBA00022801"/>
    </source>
</evidence>
<evidence type="ECO:0000256" key="1">
    <source>
        <dbReference type="ARBA" id="ARBA00001231"/>
    </source>
</evidence>
<feature type="domain" description="Glycoside hydrolase family 20 catalytic" evidence="7">
    <location>
        <begin position="96"/>
        <end position="441"/>
    </location>
</feature>
<dbReference type="SUPFAM" id="SSF51445">
    <property type="entry name" value="(Trans)glycosidases"/>
    <property type="match status" value="1"/>
</dbReference>
<dbReference type="Pfam" id="PF00728">
    <property type="entry name" value="Glyco_hydro_20"/>
    <property type="match status" value="1"/>
</dbReference>
<organism evidence="9 10">
    <name type="scientific">Crossiella cryophila</name>
    <dbReference type="NCBI Taxonomy" id="43355"/>
    <lineage>
        <taxon>Bacteria</taxon>
        <taxon>Bacillati</taxon>
        <taxon>Actinomycetota</taxon>
        <taxon>Actinomycetes</taxon>
        <taxon>Pseudonocardiales</taxon>
        <taxon>Pseudonocardiaceae</taxon>
        <taxon>Crossiella</taxon>
    </lineage>
</organism>
<comment type="similarity">
    <text evidence="2">Belongs to the glycosyl hydrolase 20 family.</text>
</comment>
<dbReference type="Pfam" id="PF02838">
    <property type="entry name" value="Glyco_hydro_20b"/>
    <property type="match status" value="1"/>
</dbReference>
<keyword evidence="4 9" id="KW-0378">Hydrolase</keyword>
<dbReference type="Gene3D" id="3.20.20.80">
    <property type="entry name" value="Glycosidases"/>
    <property type="match status" value="1"/>
</dbReference>
<dbReference type="InterPro" id="IPR015883">
    <property type="entry name" value="Glyco_hydro_20_cat"/>
</dbReference>
<dbReference type="GO" id="GO:0005975">
    <property type="term" value="P:carbohydrate metabolic process"/>
    <property type="evidence" value="ECO:0007669"/>
    <property type="project" value="InterPro"/>
</dbReference>
<dbReference type="AlphaFoldDB" id="A0A7W7C7L2"/>
<dbReference type="GO" id="GO:0016020">
    <property type="term" value="C:membrane"/>
    <property type="evidence" value="ECO:0007669"/>
    <property type="project" value="TreeGrafter"/>
</dbReference>
<dbReference type="InterPro" id="IPR025705">
    <property type="entry name" value="Beta_hexosaminidase_sua/sub"/>
</dbReference>
<dbReference type="GO" id="GO:0030203">
    <property type="term" value="P:glycosaminoglycan metabolic process"/>
    <property type="evidence" value="ECO:0007669"/>
    <property type="project" value="TreeGrafter"/>
</dbReference>
<keyword evidence="5 9" id="KW-0326">Glycosidase</keyword>
<keyword evidence="10" id="KW-1185">Reference proteome</keyword>
<comment type="catalytic activity">
    <reaction evidence="1">
        <text>Hydrolysis of terminal non-reducing N-acetyl-D-hexosamine residues in N-acetyl-beta-D-hexosaminides.</text>
        <dbReference type="EC" id="3.2.1.52"/>
    </reaction>
</comment>
<dbReference type="CDD" id="cd06563">
    <property type="entry name" value="GH20_chitobiase-like"/>
    <property type="match status" value="1"/>
</dbReference>
<dbReference type="Gene3D" id="3.30.379.10">
    <property type="entry name" value="Chitobiase/beta-hexosaminidase domain 2-like"/>
    <property type="match status" value="1"/>
</dbReference>
<dbReference type="InterPro" id="IPR029018">
    <property type="entry name" value="Hex-like_dom2"/>
</dbReference>
<sequence length="515" mass="55746">MRRALGFLRLPLPQRGTPDPGSVVVTLDAAAHGPEGYQLLVRPERLDIVAGSTAGATYAVQTLRQLLPDAAWRAAAPRGTVWELACCEVTDAPATAWRGLMLDVSRHFLPKREVLRMIDLLAMHKLNRLHLHLADDQGWRIESARYPRLTELASHRPETMIGHGHSPDGADGTPHGGCYSRDDLAEIGAYAQDRAVTVVPELDVPGHASAMLTAMPELGSVPGGGYQVQSTWGIFPNLLSPLPAVEQVVDELLGELLEVLPSPYVHLGGDECPLGQWEANPEIQAYRESRGLPTMAALHGDFLRRLADRLAGRGVRAVFWDEAFGSGGLRPDSIVMAWRGDEVARKAAAAGFQVVRTPVFPTYFDYYSDADPREPLAIGGPVRLADVAALDPRPAGFSAEENANIIGVQAQLWSEYLPNPRLLDYRAFPRACALAEVAWTGAPSSWPTEPDRVRAQLSRLDAAGVEYRPFDGPNPWQQGGSGARAFQPGFPMAEVTKALGDLAAEDNPEGLLPSS</sequence>
<gene>
    <name evidence="9" type="ORF">HNR67_002137</name>
</gene>
<dbReference type="PRINTS" id="PR00738">
    <property type="entry name" value="GLHYDRLASE20"/>
</dbReference>
<feature type="domain" description="Beta-hexosaminidase bacterial type N-terminal" evidence="8">
    <location>
        <begin position="10"/>
        <end position="92"/>
    </location>
</feature>
<dbReference type="GO" id="GO:0004563">
    <property type="term" value="F:beta-N-acetylhexosaminidase activity"/>
    <property type="evidence" value="ECO:0007669"/>
    <property type="project" value="UniProtKB-EC"/>
</dbReference>
<dbReference type="InterPro" id="IPR015882">
    <property type="entry name" value="HEX_bac_N"/>
</dbReference>
<protein>
    <recommendedName>
        <fullName evidence="3">beta-N-acetylhexosaminidase</fullName>
        <ecNumber evidence="3">3.2.1.52</ecNumber>
    </recommendedName>
</protein>
<comment type="caution">
    <text evidence="9">The sequence shown here is derived from an EMBL/GenBank/DDBJ whole genome shotgun (WGS) entry which is preliminary data.</text>
</comment>
<evidence type="ECO:0000256" key="2">
    <source>
        <dbReference type="ARBA" id="ARBA00006285"/>
    </source>
</evidence>
<dbReference type="InterPro" id="IPR017853">
    <property type="entry name" value="GH"/>
</dbReference>
<dbReference type="PANTHER" id="PTHR22600">
    <property type="entry name" value="BETA-HEXOSAMINIDASE"/>
    <property type="match status" value="1"/>
</dbReference>
<evidence type="ECO:0000256" key="3">
    <source>
        <dbReference type="ARBA" id="ARBA00012663"/>
    </source>
</evidence>
<name>A0A7W7C7L2_9PSEU</name>
<reference evidence="9 10" key="1">
    <citation type="submission" date="2020-08" db="EMBL/GenBank/DDBJ databases">
        <title>Sequencing the genomes of 1000 actinobacteria strains.</title>
        <authorList>
            <person name="Klenk H.-P."/>
        </authorList>
    </citation>
    <scope>NUCLEOTIDE SEQUENCE [LARGE SCALE GENOMIC DNA]</scope>
    <source>
        <strain evidence="9 10">DSM 44230</strain>
    </source>
</reference>
<proteinExistence type="inferred from homology"/>
<evidence type="ECO:0000313" key="9">
    <source>
        <dbReference type="EMBL" id="MBB4676019.1"/>
    </source>
</evidence>